<comment type="caution">
    <text evidence="1">The sequence shown here is derived from an EMBL/GenBank/DDBJ whole genome shotgun (WGS) entry which is preliminary data.</text>
</comment>
<keyword evidence="2" id="KW-1185">Reference proteome</keyword>
<accession>A0A1R3FYB8</accession>
<organism evidence="1 2">
    <name type="scientific">Corchorus capsularis</name>
    <name type="common">Jute</name>
    <dbReference type="NCBI Taxonomy" id="210143"/>
    <lineage>
        <taxon>Eukaryota</taxon>
        <taxon>Viridiplantae</taxon>
        <taxon>Streptophyta</taxon>
        <taxon>Embryophyta</taxon>
        <taxon>Tracheophyta</taxon>
        <taxon>Spermatophyta</taxon>
        <taxon>Magnoliopsida</taxon>
        <taxon>eudicotyledons</taxon>
        <taxon>Gunneridae</taxon>
        <taxon>Pentapetalae</taxon>
        <taxon>rosids</taxon>
        <taxon>malvids</taxon>
        <taxon>Malvales</taxon>
        <taxon>Malvaceae</taxon>
        <taxon>Grewioideae</taxon>
        <taxon>Apeibeae</taxon>
        <taxon>Corchorus</taxon>
    </lineage>
</organism>
<evidence type="ECO:0000313" key="1">
    <source>
        <dbReference type="EMBL" id="OMO50834.1"/>
    </source>
</evidence>
<sequence length="40" mass="4631">MDARQSRANYYAACDTKRKRSNRVLTVIWRATTTKAARSL</sequence>
<protein>
    <submittedName>
        <fullName evidence="1">Uncharacterized protein</fullName>
    </submittedName>
</protein>
<dbReference type="Gramene" id="OMO50834">
    <property type="protein sequence ID" value="OMO50834"/>
    <property type="gene ID" value="CCACVL1_30218"/>
</dbReference>
<proteinExistence type="predicted"/>
<name>A0A1R3FYB8_COCAP</name>
<dbReference type="AlphaFoldDB" id="A0A1R3FYB8"/>
<evidence type="ECO:0000313" key="2">
    <source>
        <dbReference type="Proteomes" id="UP000188268"/>
    </source>
</evidence>
<gene>
    <name evidence="1" type="ORF">CCACVL1_30218</name>
</gene>
<reference evidence="1 2" key="1">
    <citation type="submission" date="2013-09" db="EMBL/GenBank/DDBJ databases">
        <title>Corchorus capsularis genome sequencing.</title>
        <authorList>
            <person name="Alam M."/>
            <person name="Haque M.S."/>
            <person name="Islam M.S."/>
            <person name="Emdad E.M."/>
            <person name="Islam M.M."/>
            <person name="Ahmed B."/>
            <person name="Halim A."/>
            <person name="Hossen Q.M.M."/>
            <person name="Hossain M.Z."/>
            <person name="Ahmed R."/>
            <person name="Khan M.M."/>
            <person name="Islam R."/>
            <person name="Rashid M.M."/>
            <person name="Khan S.A."/>
            <person name="Rahman M.S."/>
            <person name="Alam M."/>
        </authorList>
    </citation>
    <scope>NUCLEOTIDE SEQUENCE [LARGE SCALE GENOMIC DNA]</scope>
    <source>
        <strain evidence="2">cv. CVL-1</strain>
        <tissue evidence="1">Whole seedling</tissue>
    </source>
</reference>
<dbReference type="Proteomes" id="UP000188268">
    <property type="component" value="Unassembled WGS sequence"/>
</dbReference>
<dbReference type="EMBL" id="AWWV01016026">
    <property type="protein sequence ID" value="OMO50834.1"/>
    <property type="molecule type" value="Genomic_DNA"/>
</dbReference>